<dbReference type="InterPro" id="IPR010730">
    <property type="entry name" value="HET"/>
</dbReference>
<dbReference type="PANTHER" id="PTHR10622:SF12">
    <property type="entry name" value="HET DOMAIN-CONTAINING PROTEIN"/>
    <property type="match status" value="1"/>
</dbReference>
<dbReference type="EMBL" id="JAHCVI010000001">
    <property type="protein sequence ID" value="KAG7293927.1"/>
    <property type="molecule type" value="Genomic_DNA"/>
</dbReference>
<organism evidence="2 3">
    <name type="scientific">Staphylotrichum longicolle</name>
    <dbReference type="NCBI Taxonomy" id="669026"/>
    <lineage>
        <taxon>Eukaryota</taxon>
        <taxon>Fungi</taxon>
        <taxon>Dikarya</taxon>
        <taxon>Ascomycota</taxon>
        <taxon>Pezizomycotina</taxon>
        <taxon>Sordariomycetes</taxon>
        <taxon>Sordariomycetidae</taxon>
        <taxon>Sordariales</taxon>
        <taxon>Chaetomiaceae</taxon>
        <taxon>Staphylotrichum</taxon>
    </lineage>
</organism>
<sequence length="461" mass="52085">MRLLSSRTLTFHEFVEDSSRPRYAILSHRWEDDEVGYKHMRKPERRGLAEAKKGFAKISACAKQALAHGLEYFWVDTCCIDKSSSAELSEAINSMFRWYRDAAHCYVYLCDTPPAPERYFAAYPGWEAEFTQSVGFSRGWTLQEMIAPQTLTFYARDWTWGGDKRDVSLLKAIEGKTGVPGHVLYTGDVSSTSLAQRMSWIAHRQTTRTEDMAYCLLGIFDINMPLLYGEGDRAFLRLQQEILKASDDMSIFCWTDPDASFATYSGLLARSPLHFAACQDIRWNPVGGNPPFDPTNKGIRITLELKPVSGRKDESIAVLRGVQGPRESGTIGLYLHKIGVDQYARVDPHLVCQGLEPTPMRMTTFFVRQNPVMETGNYLHSRTGSLFMKVGPGPLRLVGGYPAECWDDEASRFCFDRSAMAETTGHPLNTKAEFHIRMGKDRTILITVDDSMSVNEWNAES</sequence>
<dbReference type="PANTHER" id="PTHR10622">
    <property type="entry name" value="HET DOMAIN-CONTAINING PROTEIN"/>
    <property type="match status" value="1"/>
</dbReference>
<proteinExistence type="predicted"/>
<dbReference type="Pfam" id="PF06985">
    <property type="entry name" value="HET"/>
    <property type="match status" value="1"/>
</dbReference>
<accession>A0AAD4I376</accession>
<feature type="domain" description="Heterokaryon incompatibility" evidence="1">
    <location>
        <begin position="23"/>
        <end position="110"/>
    </location>
</feature>
<reference evidence="2" key="1">
    <citation type="submission" date="2023-02" db="EMBL/GenBank/DDBJ databases">
        <authorList>
            <person name="Palmer J.M."/>
        </authorList>
    </citation>
    <scope>NUCLEOTIDE SEQUENCE</scope>
    <source>
        <strain evidence="2">FW57</strain>
    </source>
</reference>
<protein>
    <recommendedName>
        <fullName evidence="1">Heterokaryon incompatibility domain-containing protein</fullName>
    </recommendedName>
</protein>
<dbReference type="Proteomes" id="UP001197093">
    <property type="component" value="Unassembled WGS sequence"/>
</dbReference>
<evidence type="ECO:0000313" key="3">
    <source>
        <dbReference type="Proteomes" id="UP001197093"/>
    </source>
</evidence>
<name>A0AAD4I376_9PEZI</name>
<comment type="caution">
    <text evidence="2">The sequence shown here is derived from an EMBL/GenBank/DDBJ whole genome shotgun (WGS) entry which is preliminary data.</text>
</comment>
<evidence type="ECO:0000313" key="2">
    <source>
        <dbReference type="EMBL" id="KAG7293927.1"/>
    </source>
</evidence>
<gene>
    <name evidence="2" type="ORF">NEMBOFW57_003988</name>
</gene>
<dbReference type="AlphaFoldDB" id="A0AAD4I376"/>
<keyword evidence="3" id="KW-1185">Reference proteome</keyword>
<evidence type="ECO:0000259" key="1">
    <source>
        <dbReference type="Pfam" id="PF06985"/>
    </source>
</evidence>